<sequence length="1019" mass="104545">MSGGFLSSFYPITPRAVTATLHAEDHAGFQAAATTAGGDGGDAEYAVLSVQGEGITVYDTASTHPLFARPLPLSALLASPAVFLPLPSVPSPSATPTATPASSSTSTSTPRGILLAPLASHPSSIPSSDAGKHVWMYKCSALSGSSAPDSTLVLDKPIQSILAAPPALASRLDIDTDTHAPPAYTDPSPSPALFLAYHTDASFSLYDANTHSPSPSTPIATSSTLNLDATVSSARTTRLQSRLRRRALWAALCTIAHDSPSTSFAAGGTGGAGGSAGDTVVVDVFDTELPDASSSAFPDSPLPTTISTPSSASRRRSSVALHSNSHSHSETHPPSSPLSTVAVSGTPHRRARDSSPFASPLPSTSPLGAPTTLTPATPSRKPSSSATTAPSAASQTHHPYLRIRALTGPRGRYAEVQVDVGREGSRGVRAWDVGGDRGLLAALAPPSLLLFRLPHLSSPPPPAPIKPHLVIPLSAFFGGVPTPLVSGGGSDTTPTLTPTATSIKFVDANHVAVGIVAGGSGETRWQDQNEASQEAALAQGQAGDKDSDAFAAVAHVVACDLRFAAPRGVAAVFPVGNPSQAQTQDREDAEAKATVAMGVLPSGRVVVVHCSTLPGAPSTSATAASTRISATLHSAPTSFPLPTLSGAVSALRAITSPPTQGHTAITAPAAIPDADADVKRWIKKLAHRRDKADAVAFDAVMKEAPNGWWDDSKVVDVVVGLALAPIVPTVPGSGTGTGAAPPPLFRPRGALIHLTRAQRLSLRTRIGSMSVWETVLAWDDPYLVESVVSAGGFADGTDGERARGIAWAASGKGGLDGWGGRSAVLKALCEVGGDGRGLAVGLAKWVQGEHVSKLVDYLVAALEGSSGRHVNVPSQVTAAVVLSAVLDAHARTALVDPACRAAVVRGRNAVHALCDDHKRTDEVLRGVFVAVANAKGKAKELEKQKEKEMEEFAARYGGRVGGDGKDKGKGKKGKGKGKGKKGKKETQAEYHYRNLGRLARQAAGDGVGGVGYGVELLKL</sequence>
<dbReference type="EMBL" id="KQ965758">
    <property type="protein sequence ID" value="KXS16038.1"/>
    <property type="molecule type" value="Genomic_DNA"/>
</dbReference>
<feature type="compositionally biased region" description="Low complexity" evidence="1">
    <location>
        <begin position="291"/>
        <end position="312"/>
    </location>
</feature>
<accession>A0A139AH21</accession>
<evidence type="ECO:0000313" key="3">
    <source>
        <dbReference type="Proteomes" id="UP000070544"/>
    </source>
</evidence>
<keyword evidence="3" id="KW-1185">Reference proteome</keyword>
<feature type="region of interest" description="Disordered" evidence="1">
    <location>
        <begin position="92"/>
        <end position="111"/>
    </location>
</feature>
<feature type="compositionally biased region" description="Low complexity" evidence="1">
    <location>
        <begin position="358"/>
        <end position="394"/>
    </location>
</feature>
<dbReference type="OrthoDB" id="10689873at2759"/>
<feature type="compositionally biased region" description="Basic residues" evidence="1">
    <location>
        <begin position="968"/>
        <end position="983"/>
    </location>
</feature>
<feature type="compositionally biased region" description="Low complexity" evidence="1">
    <location>
        <begin position="92"/>
        <end position="110"/>
    </location>
</feature>
<organism evidence="2 3">
    <name type="scientific">Gonapodya prolifera (strain JEL478)</name>
    <name type="common">Monoblepharis prolifera</name>
    <dbReference type="NCBI Taxonomy" id="1344416"/>
    <lineage>
        <taxon>Eukaryota</taxon>
        <taxon>Fungi</taxon>
        <taxon>Fungi incertae sedis</taxon>
        <taxon>Chytridiomycota</taxon>
        <taxon>Chytridiomycota incertae sedis</taxon>
        <taxon>Monoblepharidomycetes</taxon>
        <taxon>Monoblepharidales</taxon>
        <taxon>Gonapodyaceae</taxon>
        <taxon>Gonapodya</taxon>
    </lineage>
</organism>
<name>A0A139AH21_GONPJ</name>
<feature type="region of interest" description="Disordered" evidence="1">
    <location>
        <begin position="291"/>
        <end position="406"/>
    </location>
</feature>
<gene>
    <name evidence="2" type="ORF">M427DRAFT_44172</name>
</gene>
<proteinExistence type="predicted"/>
<dbReference type="Proteomes" id="UP000070544">
    <property type="component" value="Unassembled WGS sequence"/>
</dbReference>
<protein>
    <submittedName>
        <fullName evidence="2">Uncharacterized protein</fullName>
    </submittedName>
</protein>
<dbReference type="AlphaFoldDB" id="A0A139AH21"/>
<evidence type="ECO:0000313" key="2">
    <source>
        <dbReference type="EMBL" id="KXS16038.1"/>
    </source>
</evidence>
<evidence type="ECO:0000256" key="1">
    <source>
        <dbReference type="SAM" id="MobiDB-lite"/>
    </source>
</evidence>
<reference evidence="2 3" key="1">
    <citation type="journal article" date="2015" name="Genome Biol. Evol.">
        <title>Phylogenomic analyses indicate that early fungi evolved digesting cell walls of algal ancestors of land plants.</title>
        <authorList>
            <person name="Chang Y."/>
            <person name="Wang S."/>
            <person name="Sekimoto S."/>
            <person name="Aerts A.L."/>
            <person name="Choi C."/>
            <person name="Clum A."/>
            <person name="LaButti K.M."/>
            <person name="Lindquist E.A."/>
            <person name="Yee Ngan C."/>
            <person name="Ohm R.A."/>
            <person name="Salamov A.A."/>
            <person name="Grigoriev I.V."/>
            <person name="Spatafora J.W."/>
            <person name="Berbee M.L."/>
        </authorList>
    </citation>
    <scope>NUCLEOTIDE SEQUENCE [LARGE SCALE GENOMIC DNA]</scope>
    <source>
        <strain evidence="2 3">JEL478</strain>
    </source>
</reference>
<feature type="region of interest" description="Disordered" evidence="1">
    <location>
        <begin position="954"/>
        <end position="989"/>
    </location>
</feature>
<dbReference type="STRING" id="1344416.A0A139AH21"/>